<dbReference type="Gene3D" id="1.10.1660.10">
    <property type="match status" value="1"/>
</dbReference>
<dbReference type="InterPro" id="IPR000551">
    <property type="entry name" value="MerR-type_HTH_dom"/>
</dbReference>
<keyword evidence="1" id="KW-0678">Repressor</keyword>
<dbReference type="SUPFAM" id="SSF46955">
    <property type="entry name" value="Putative DNA-binding domain"/>
    <property type="match status" value="1"/>
</dbReference>
<dbReference type="SMART" id="SM00422">
    <property type="entry name" value="HTH_MERR"/>
    <property type="match status" value="1"/>
</dbReference>
<dbReference type="InterPro" id="IPR009061">
    <property type="entry name" value="DNA-bd_dom_put_sf"/>
</dbReference>
<name>A0A7X1C9W7_9LIST</name>
<dbReference type="EMBL" id="JAASTW010000016">
    <property type="protein sequence ID" value="MBC1489738.1"/>
    <property type="molecule type" value="Genomic_DNA"/>
</dbReference>
<comment type="caution">
    <text evidence="6">The sequence shown here is derived from an EMBL/GenBank/DDBJ whole genome shotgun (WGS) entry which is preliminary data.</text>
</comment>
<keyword evidence="3" id="KW-0238">DNA-binding</keyword>
<feature type="domain" description="HTH merR-type" evidence="5">
    <location>
        <begin position="1"/>
        <end position="71"/>
    </location>
</feature>
<gene>
    <name evidence="6" type="ORF">HCJ38_12125</name>
    <name evidence="7" type="ORF">HCJ59_00895</name>
</gene>
<dbReference type="InterPro" id="IPR047057">
    <property type="entry name" value="MerR_fam"/>
</dbReference>
<evidence type="ECO:0000313" key="8">
    <source>
        <dbReference type="Proteomes" id="UP000561617"/>
    </source>
</evidence>
<keyword evidence="2" id="KW-0805">Transcription regulation</keyword>
<sequence>MQYTVKEMANELQLTTHAIRYYTDQGLIPHVTRDKNNNRLFDDEAKLWLLNVKYMRNCGMSIHDIKRYVELNNEGVASIAERFRILLKQKEIIHMKMKELQESANYLDRKIEYYATTFLDIPAEEFVKKISLEELSAGL</sequence>
<dbReference type="PANTHER" id="PTHR30204">
    <property type="entry name" value="REDOX-CYCLING DRUG-SENSING TRANSCRIPTIONAL ACTIVATOR SOXR"/>
    <property type="match status" value="1"/>
</dbReference>
<dbReference type="AlphaFoldDB" id="A0A7X1C9W7"/>
<evidence type="ECO:0000256" key="3">
    <source>
        <dbReference type="ARBA" id="ARBA00023125"/>
    </source>
</evidence>
<dbReference type="Proteomes" id="UP000561617">
    <property type="component" value="Unassembled WGS sequence"/>
</dbReference>
<dbReference type="GO" id="GO:0003700">
    <property type="term" value="F:DNA-binding transcription factor activity"/>
    <property type="evidence" value="ECO:0007669"/>
    <property type="project" value="InterPro"/>
</dbReference>
<dbReference type="EMBL" id="JAASUB010000001">
    <property type="protein sequence ID" value="MBC1508474.1"/>
    <property type="molecule type" value="Genomic_DNA"/>
</dbReference>
<evidence type="ECO:0000313" key="9">
    <source>
        <dbReference type="Proteomes" id="UP000587800"/>
    </source>
</evidence>
<dbReference type="PANTHER" id="PTHR30204:SF69">
    <property type="entry name" value="MERR-FAMILY TRANSCRIPTIONAL REGULATOR"/>
    <property type="match status" value="1"/>
</dbReference>
<proteinExistence type="predicted"/>
<dbReference type="Pfam" id="PF13411">
    <property type="entry name" value="MerR_1"/>
    <property type="match status" value="1"/>
</dbReference>
<reference evidence="8 9" key="1">
    <citation type="submission" date="2020-03" db="EMBL/GenBank/DDBJ databases">
        <title>Soil Listeria distribution.</title>
        <authorList>
            <person name="Liao J."/>
            <person name="Wiedmann M."/>
        </authorList>
    </citation>
    <scope>NUCLEOTIDE SEQUENCE [LARGE SCALE GENOMIC DNA]</scope>
    <source>
        <strain evidence="7 9">FSL L7-1515</strain>
        <strain evidence="6 8">FSL L7-1554</strain>
    </source>
</reference>
<keyword evidence="9" id="KW-1185">Reference proteome</keyword>
<evidence type="ECO:0000256" key="4">
    <source>
        <dbReference type="ARBA" id="ARBA00023163"/>
    </source>
</evidence>
<dbReference type="CDD" id="cd01109">
    <property type="entry name" value="HTH_YyaN"/>
    <property type="match status" value="1"/>
</dbReference>
<dbReference type="PROSITE" id="PS50937">
    <property type="entry name" value="HTH_MERR_2"/>
    <property type="match status" value="1"/>
</dbReference>
<keyword evidence="4" id="KW-0804">Transcription</keyword>
<dbReference type="GO" id="GO:0003677">
    <property type="term" value="F:DNA binding"/>
    <property type="evidence" value="ECO:0007669"/>
    <property type="project" value="UniProtKB-KW"/>
</dbReference>
<dbReference type="RefSeq" id="WP_185346984.1">
    <property type="nucleotide sequence ID" value="NZ_JAASTU010000002.1"/>
</dbReference>
<evidence type="ECO:0000313" key="7">
    <source>
        <dbReference type="EMBL" id="MBC1508474.1"/>
    </source>
</evidence>
<organism evidence="6 8">
    <name type="scientific">Listeria immobilis</name>
    <dbReference type="NCBI Taxonomy" id="2713502"/>
    <lineage>
        <taxon>Bacteria</taxon>
        <taxon>Bacillati</taxon>
        <taxon>Bacillota</taxon>
        <taxon>Bacilli</taxon>
        <taxon>Bacillales</taxon>
        <taxon>Listeriaceae</taxon>
        <taxon>Listeria</taxon>
    </lineage>
</organism>
<accession>A0A7X1C9W7</accession>
<dbReference type="Proteomes" id="UP000587800">
    <property type="component" value="Unassembled WGS sequence"/>
</dbReference>
<evidence type="ECO:0000256" key="1">
    <source>
        <dbReference type="ARBA" id="ARBA00022491"/>
    </source>
</evidence>
<protein>
    <submittedName>
        <fullName evidence="6">MerR family transcriptional regulator</fullName>
    </submittedName>
</protein>
<evidence type="ECO:0000313" key="6">
    <source>
        <dbReference type="EMBL" id="MBC1489738.1"/>
    </source>
</evidence>
<evidence type="ECO:0000256" key="2">
    <source>
        <dbReference type="ARBA" id="ARBA00023015"/>
    </source>
</evidence>
<evidence type="ECO:0000259" key="5">
    <source>
        <dbReference type="PROSITE" id="PS50937"/>
    </source>
</evidence>